<proteinExistence type="predicted"/>
<dbReference type="PANTHER" id="PTHR31318">
    <property type="entry name" value="EXPRESSED PROTEIN-RELATED"/>
    <property type="match status" value="1"/>
</dbReference>
<feature type="chain" id="PRO_5007593655" description="Pectin lyase-like family protein" evidence="2">
    <location>
        <begin position="21"/>
        <end position="497"/>
    </location>
</feature>
<dbReference type="InParanoid" id="A0A152A5M3"/>
<dbReference type="PANTHER" id="PTHR31318:SF2">
    <property type="entry name" value="PECTIN LYASE-LIKE FAMILY PROTEIN-RELATED"/>
    <property type="match status" value="1"/>
</dbReference>
<dbReference type="SUPFAM" id="SSF51126">
    <property type="entry name" value="Pectin lyase-like"/>
    <property type="match status" value="1"/>
</dbReference>
<dbReference type="AlphaFoldDB" id="A0A152A5M3"/>
<organism evidence="3 4">
    <name type="scientific">Tieghemostelium lacteum</name>
    <name type="common">Slime mold</name>
    <name type="synonym">Dictyostelium lacteum</name>
    <dbReference type="NCBI Taxonomy" id="361077"/>
    <lineage>
        <taxon>Eukaryota</taxon>
        <taxon>Amoebozoa</taxon>
        <taxon>Evosea</taxon>
        <taxon>Eumycetozoa</taxon>
        <taxon>Dictyostelia</taxon>
        <taxon>Dictyosteliales</taxon>
        <taxon>Raperosteliaceae</taxon>
        <taxon>Tieghemostelium</taxon>
    </lineage>
</organism>
<name>A0A152A5M3_TIELA</name>
<keyword evidence="2" id="KW-0732">Signal</keyword>
<sequence>MKVIILCLIVLFSLVNLSLGDCNVYISSVSNNTNNCTKETPCESFQNALKVCEDMNQTSTMTFNFDIGNYTIENSIHQMSIFNQTIMLNGSQNGTTTLSFTDPDSKVLVIYEPVGATSGSTNLNLQYLTLTNLDNSFLKSRTNMTNVDVTLLDCNFANVNAINPLFDMVSYNTQISLSILNSTFQDMTSSTNQTIIYSGSNVNLSILNSNFINSHTTSSLITSNQDYISLTNSVFNNNQIADQPMISIVNAVSVSISQGSRFSGNSLFPNGTIVPLLQISGKTFISGLFFENNTNVNGLLFSGNSTTVTSNSLIVSGNILKDYFLQLTSQSKLNIMNAQFTKNSVSSTGSFFSAIDNSTLELFDSSFVENTGYINNVIYSDATFGDNTFSDNTNFEFFYCDHSNVFYTGDYPLSALIAQSDIVCGEICIINYKPGCIQPGGTQSSSSDSTPSPKNSKSDAGKIALIIILITVGVAITAGVVYYFVKRHHKHHYTRLH</sequence>
<evidence type="ECO:0000256" key="2">
    <source>
        <dbReference type="SAM" id="SignalP"/>
    </source>
</evidence>
<dbReference type="Proteomes" id="UP000076078">
    <property type="component" value="Unassembled WGS sequence"/>
</dbReference>
<reference evidence="3 4" key="1">
    <citation type="submission" date="2015-12" db="EMBL/GenBank/DDBJ databases">
        <title>Dictyostelia acquired genes for synthesis and detection of signals that induce cell-type specialization by lateral gene transfer from prokaryotes.</title>
        <authorList>
            <person name="Gloeckner G."/>
            <person name="Schaap P."/>
        </authorList>
    </citation>
    <scope>NUCLEOTIDE SEQUENCE [LARGE SCALE GENOMIC DNA]</scope>
    <source>
        <strain evidence="3 4">TK</strain>
    </source>
</reference>
<dbReference type="EMBL" id="LODT01000006">
    <property type="protein sequence ID" value="KYR01533.1"/>
    <property type="molecule type" value="Genomic_DNA"/>
</dbReference>
<comment type="caution">
    <text evidence="3">The sequence shown here is derived from an EMBL/GenBank/DDBJ whole genome shotgun (WGS) entry which is preliminary data.</text>
</comment>
<feature type="signal peptide" evidence="2">
    <location>
        <begin position="1"/>
        <end position="20"/>
    </location>
</feature>
<keyword evidence="1" id="KW-0472">Membrane</keyword>
<keyword evidence="4" id="KW-1185">Reference proteome</keyword>
<dbReference type="InterPro" id="IPR011050">
    <property type="entry name" value="Pectin_lyase_fold/virulence"/>
</dbReference>
<keyword evidence="1" id="KW-1133">Transmembrane helix</keyword>
<protein>
    <recommendedName>
        <fullName evidence="5">Pectin lyase-like family protein</fullName>
    </recommendedName>
</protein>
<gene>
    <name evidence="3" type="ORF">DLAC_01526</name>
</gene>
<evidence type="ECO:0000256" key="1">
    <source>
        <dbReference type="SAM" id="Phobius"/>
    </source>
</evidence>
<keyword evidence="1" id="KW-0812">Transmembrane</keyword>
<feature type="transmembrane region" description="Helical" evidence="1">
    <location>
        <begin position="463"/>
        <end position="485"/>
    </location>
</feature>
<evidence type="ECO:0000313" key="3">
    <source>
        <dbReference type="EMBL" id="KYR01533.1"/>
    </source>
</evidence>
<accession>A0A152A5M3</accession>
<evidence type="ECO:0008006" key="5">
    <source>
        <dbReference type="Google" id="ProtNLM"/>
    </source>
</evidence>
<evidence type="ECO:0000313" key="4">
    <source>
        <dbReference type="Proteomes" id="UP000076078"/>
    </source>
</evidence>